<sequence length="70" mass="7569">PAHNRCHPARHRRTASPPSSARHRRVTAALQRVKFGGLVVVGARLRRSDISVDGVVGLQGGGGRRHIWCG</sequence>
<keyword evidence="3" id="KW-1185">Reference proteome</keyword>
<name>A0A392UVP1_9FABA</name>
<gene>
    <name evidence="2" type="ORF">A2U01_0100066</name>
</gene>
<dbReference type="EMBL" id="LXQA010959199">
    <property type="protein sequence ID" value="MCI78795.1"/>
    <property type="molecule type" value="Genomic_DNA"/>
</dbReference>
<evidence type="ECO:0000313" key="3">
    <source>
        <dbReference type="Proteomes" id="UP000265520"/>
    </source>
</evidence>
<feature type="non-terminal residue" evidence="2">
    <location>
        <position position="1"/>
    </location>
</feature>
<feature type="region of interest" description="Disordered" evidence="1">
    <location>
        <begin position="1"/>
        <end position="23"/>
    </location>
</feature>
<accession>A0A392UVP1</accession>
<comment type="caution">
    <text evidence="2">The sequence shown here is derived from an EMBL/GenBank/DDBJ whole genome shotgun (WGS) entry which is preliminary data.</text>
</comment>
<protein>
    <submittedName>
        <fullName evidence="2">Uncharacterized protein</fullName>
    </submittedName>
</protein>
<dbReference type="AlphaFoldDB" id="A0A392UVP1"/>
<organism evidence="2 3">
    <name type="scientific">Trifolium medium</name>
    <dbReference type="NCBI Taxonomy" id="97028"/>
    <lineage>
        <taxon>Eukaryota</taxon>
        <taxon>Viridiplantae</taxon>
        <taxon>Streptophyta</taxon>
        <taxon>Embryophyta</taxon>
        <taxon>Tracheophyta</taxon>
        <taxon>Spermatophyta</taxon>
        <taxon>Magnoliopsida</taxon>
        <taxon>eudicotyledons</taxon>
        <taxon>Gunneridae</taxon>
        <taxon>Pentapetalae</taxon>
        <taxon>rosids</taxon>
        <taxon>fabids</taxon>
        <taxon>Fabales</taxon>
        <taxon>Fabaceae</taxon>
        <taxon>Papilionoideae</taxon>
        <taxon>50 kb inversion clade</taxon>
        <taxon>NPAAA clade</taxon>
        <taxon>Hologalegina</taxon>
        <taxon>IRL clade</taxon>
        <taxon>Trifolieae</taxon>
        <taxon>Trifolium</taxon>
    </lineage>
</organism>
<reference evidence="2 3" key="1">
    <citation type="journal article" date="2018" name="Front. Plant Sci.">
        <title>Red Clover (Trifolium pratense) and Zigzag Clover (T. medium) - A Picture of Genomic Similarities and Differences.</title>
        <authorList>
            <person name="Dluhosova J."/>
            <person name="Istvanek J."/>
            <person name="Nedelnik J."/>
            <person name="Repkova J."/>
        </authorList>
    </citation>
    <scope>NUCLEOTIDE SEQUENCE [LARGE SCALE GENOMIC DNA]</scope>
    <source>
        <strain evidence="3">cv. 10/8</strain>
        <tissue evidence="2">Leaf</tissue>
    </source>
</reference>
<dbReference type="Proteomes" id="UP000265520">
    <property type="component" value="Unassembled WGS sequence"/>
</dbReference>
<proteinExistence type="predicted"/>
<feature type="compositionally biased region" description="Basic residues" evidence="1">
    <location>
        <begin position="1"/>
        <end position="14"/>
    </location>
</feature>
<evidence type="ECO:0000313" key="2">
    <source>
        <dbReference type="EMBL" id="MCI78795.1"/>
    </source>
</evidence>
<evidence type="ECO:0000256" key="1">
    <source>
        <dbReference type="SAM" id="MobiDB-lite"/>
    </source>
</evidence>